<keyword evidence="4" id="KW-1133">Transmembrane helix</keyword>
<gene>
    <name evidence="7" type="ORF">A8975_2614</name>
</gene>
<keyword evidence="8" id="KW-1185">Reference proteome</keyword>
<evidence type="ECO:0000313" key="7">
    <source>
        <dbReference type="EMBL" id="TDY10200.1"/>
    </source>
</evidence>
<sequence length="352" mass="41514">MRFKALFVAFVLMSFYGKAQHLFSGQIDKAHWHENVYLSVIEDYRKISGVYPEQIIAKVTADSLGYFQFTGNQLENEHRIYRIHVDNCIENEQDANHFSGHCDDSKEIVFIAKHNDTINFPFSFNKQMFCDVKSDNEQANAFIKIDSLKEDMRFAFGEFRSEANRKLNNKKWFKTLQDYGKQLNEPIAELYIYAFLSERSNSVHSYYLEDLKNNNYYDDLLTRLEARYPNSPYTKQYRSELTSDEYILSNTSENSNFNWTYLLYLLLAISILGNLWFWLKLKASKSQFNKTTKEQLTNQEQKILDLLLNDNTNKEIAESLFVSLSTVKTHINNIYRKLNVQSRDEAKSLFNK</sequence>
<dbReference type="InterPro" id="IPR000792">
    <property type="entry name" value="Tscrpt_reg_LuxR_C"/>
</dbReference>
<reference evidence="7 8" key="1">
    <citation type="submission" date="2019-03" db="EMBL/GenBank/DDBJ databases">
        <title>Genomic Encyclopedia of Type Strains, Phase III (KMG-III): the genomes of soil and plant-associated and newly described type strains.</title>
        <authorList>
            <person name="Whitman W."/>
        </authorList>
    </citation>
    <scope>NUCLEOTIDE SEQUENCE [LARGE SCALE GENOMIC DNA]</scope>
    <source>
        <strain evidence="7 8">CGMCC 1.10957</strain>
    </source>
</reference>
<dbReference type="PROSITE" id="PS00622">
    <property type="entry name" value="HTH_LUXR_1"/>
    <property type="match status" value="1"/>
</dbReference>
<evidence type="ECO:0000256" key="4">
    <source>
        <dbReference type="SAM" id="Phobius"/>
    </source>
</evidence>
<comment type="caution">
    <text evidence="7">The sequence shown here is derived from an EMBL/GenBank/DDBJ whole genome shotgun (WGS) entry which is preliminary data.</text>
</comment>
<keyword evidence="3" id="KW-0804">Transcription</keyword>
<organism evidence="7 8">
    <name type="scientific">Meridianimaribacter flavus</name>
    <dbReference type="NCBI Taxonomy" id="571115"/>
    <lineage>
        <taxon>Bacteria</taxon>
        <taxon>Pseudomonadati</taxon>
        <taxon>Bacteroidota</taxon>
        <taxon>Flavobacteriia</taxon>
        <taxon>Flavobacteriales</taxon>
        <taxon>Flavobacteriaceae</taxon>
        <taxon>Meridianimaribacter</taxon>
    </lineage>
</organism>
<keyword evidence="5" id="KW-0732">Signal</keyword>
<evidence type="ECO:0000256" key="5">
    <source>
        <dbReference type="SAM" id="SignalP"/>
    </source>
</evidence>
<feature type="domain" description="HTH luxR-type" evidence="6">
    <location>
        <begin position="289"/>
        <end position="352"/>
    </location>
</feature>
<evidence type="ECO:0000256" key="1">
    <source>
        <dbReference type="ARBA" id="ARBA00023015"/>
    </source>
</evidence>
<dbReference type="SMART" id="SM00421">
    <property type="entry name" value="HTH_LUXR"/>
    <property type="match status" value="1"/>
</dbReference>
<accession>A0ABY2G2I4</accession>
<dbReference type="PROSITE" id="PS50043">
    <property type="entry name" value="HTH_LUXR_2"/>
    <property type="match status" value="1"/>
</dbReference>
<keyword evidence="4" id="KW-0812">Transmembrane</keyword>
<evidence type="ECO:0000256" key="3">
    <source>
        <dbReference type="ARBA" id="ARBA00023163"/>
    </source>
</evidence>
<protein>
    <submittedName>
        <fullName evidence="7">Regulatory LuxR family protein</fullName>
    </submittedName>
</protein>
<keyword evidence="2" id="KW-0238">DNA-binding</keyword>
<evidence type="ECO:0000259" key="6">
    <source>
        <dbReference type="PROSITE" id="PS50043"/>
    </source>
</evidence>
<dbReference type="Pfam" id="PF00196">
    <property type="entry name" value="GerE"/>
    <property type="match status" value="1"/>
</dbReference>
<dbReference type="EMBL" id="SOQZ01000006">
    <property type="protein sequence ID" value="TDY10200.1"/>
    <property type="molecule type" value="Genomic_DNA"/>
</dbReference>
<evidence type="ECO:0000313" key="8">
    <source>
        <dbReference type="Proteomes" id="UP000294930"/>
    </source>
</evidence>
<evidence type="ECO:0000256" key="2">
    <source>
        <dbReference type="ARBA" id="ARBA00023125"/>
    </source>
</evidence>
<name>A0ABY2G2I4_9FLAO</name>
<dbReference type="PANTHER" id="PTHR44688:SF16">
    <property type="entry name" value="DNA-BINDING TRANSCRIPTIONAL ACTIVATOR DEVR_DOSR"/>
    <property type="match status" value="1"/>
</dbReference>
<keyword evidence="4" id="KW-0472">Membrane</keyword>
<dbReference type="SUPFAM" id="SSF46894">
    <property type="entry name" value="C-terminal effector domain of the bipartite response regulators"/>
    <property type="match status" value="1"/>
</dbReference>
<dbReference type="Gene3D" id="1.10.10.10">
    <property type="entry name" value="Winged helix-like DNA-binding domain superfamily/Winged helix DNA-binding domain"/>
    <property type="match status" value="1"/>
</dbReference>
<dbReference type="PRINTS" id="PR00038">
    <property type="entry name" value="HTHLUXR"/>
</dbReference>
<dbReference type="InterPro" id="IPR016032">
    <property type="entry name" value="Sig_transdc_resp-reg_C-effctor"/>
</dbReference>
<feature type="chain" id="PRO_5046878820" evidence="5">
    <location>
        <begin position="20"/>
        <end position="352"/>
    </location>
</feature>
<dbReference type="CDD" id="cd06170">
    <property type="entry name" value="LuxR_C_like"/>
    <property type="match status" value="1"/>
</dbReference>
<dbReference type="Proteomes" id="UP000294930">
    <property type="component" value="Unassembled WGS sequence"/>
</dbReference>
<dbReference type="InterPro" id="IPR036388">
    <property type="entry name" value="WH-like_DNA-bd_sf"/>
</dbReference>
<dbReference type="RefSeq" id="WP_131508986.1">
    <property type="nucleotide sequence ID" value="NZ_SOQZ01000006.1"/>
</dbReference>
<feature type="signal peptide" evidence="5">
    <location>
        <begin position="1"/>
        <end position="19"/>
    </location>
</feature>
<proteinExistence type="predicted"/>
<feature type="transmembrane region" description="Helical" evidence="4">
    <location>
        <begin position="259"/>
        <end position="279"/>
    </location>
</feature>
<keyword evidence="1" id="KW-0805">Transcription regulation</keyword>
<dbReference type="PANTHER" id="PTHR44688">
    <property type="entry name" value="DNA-BINDING TRANSCRIPTIONAL ACTIVATOR DEVR_DOSR"/>
    <property type="match status" value="1"/>
</dbReference>